<dbReference type="PANTHER" id="PTHR13208:SF2">
    <property type="entry name" value="MEDIATOR OF RNA POLYMERASE II TRANSCRIPTION SUBUNIT 4"/>
    <property type="match status" value="1"/>
</dbReference>
<organism evidence="12 13">
    <name type="scientific">Candida dubliniensis (strain CD36 / ATCC MYA-646 / CBS 7987 / NCPF 3949 / NRRL Y-17841)</name>
    <name type="common">Yeast</name>
    <dbReference type="NCBI Taxonomy" id="573826"/>
    <lineage>
        <taxon>Eukaryota</taxon>
        <taxon>Fungi</taxon>
        <taxon>Dikarya</taxon>
        <taxon>Ascomycota</taxon>
        <taxon>Saccharomycotina</taxon>
        <taxon>Pichiomycetes</taxon>
        <taxon>Debaryomycetaceae</taxon>
        <taxon>Candida/Lodderomyces clade</taxon>
        <taxon>Candida</taxon>
    </lineage>
</organism>
<sequence length="321" mass="36795">MLPFKKADSPFKSNPVSRVGSSTRLNQLGNIKSNPTTPNPALYVTSSLNPSKNLPTNAANVKSRLQTQKDLDAFEQLPMVQKVNEYERLLNELSEAVSQFKNDELQEKIAQIITCNDVLKQQIEDLNKHRNYSYEVDKLSDKNKTLEENSKFILKELVSYRNELKKLPKLPKSDKMVNRKVDVDDILKYAFKLAKFTKAPATVANMPFQIHPNNYVWPAEDSLRRGMLAQASLQAEDIIRYELGDIEKEDPKEVKTKSNDNNDDDDDMEDVRISNENTKDEQGSRPHPASEYDTSKRKDEQNQPPVDLNLDLFDPDDEYSD</sequence>
<evidence type="ECO:0000256" key="7">
    <source>
        <dbReference type="ARBA" id="ARBA00031257"/>
    </source>
</evidence>
<keyword evidence="8" id="KW-0010">Activator</keyword>
<dbReference type="GO" id="GO:0003712">
    <property type="term" value="F:transcription coregulator activity"/>
    <property type="evidence" value="ECO:0007669"/>
    <property type="project" value="InterPro"/>
</dbReference>
<comment type="similarity">
    <text evidence="2 8">Belongs to the Mediator complex subunit 4 family.</text>
</comment>
<feature type="region of interest" description="Disordered" evidence="10">
    <location>
        <begin position="1"/>
        <end position="39"/>
    </location>
</feature>
<dbReference type="GO" id="GO:0070847">
    <property type="term" value="C:core mediator complex"/>
    <property type="evidence" value="ECO:0007669"/>
    <property type="project" value="TreeGrafter"/>
</dbReference>
<dbReference type="HOGENOM" id="CLU_071875_0_0_1"/>
<gene>
    <name evidence="8" type="primary">MED4</name>
    <name evidence="11" type="ordered locus">Cd36_21770</name>
    <name evidence="12" type="ORF">CD36_21770</name>
</gene>
<evidence type="ECO:0000256" key="8">
    <source>
        <dbReference type="RuleBase" id="RU364141"/>
    </source>
</evidence>
<comment type="subunit">
    <text evidence="8">Component of the Mediator complex.</text>
</comment>
<accession>B9WC36</accession>
<dbReference type="InterPro" id="IPR019258">
    <property type="entry name" value="Mediator_Med4"/>
</dbReference>
<evidence type="ECO:0000256" key="10">
    <source>
        <dbReference type="SAM" id="MobiDB-lite"/>
    </source>
</evidence>
<dbReference type="eggNOG" id="ENOG502RXM0">
    <property type="taxonomic scope" value="Eukaryota"/>
</dbReference>
<feature type="coiled-coil region" evidence="9">
    <location>
        <begin position="79"/>
        <end position="163"/>
    </location>
</feature>
<evidence type="ECO:0000256" key="2">
    <source>
        <dbReference type="ARBA" id="ARBA00009626"/>
    </source>
</evidence>
<evidence type="ECO:0000313" key="11">
    <source>
        <dbReference type="CGD" id="CAL0000168173"/>
    </source>
</evidence>
<dbReference type="Proteomes" id="UP000002605">
    <property type="component" value="Chromosome 2"/>
</dbReference>
<dbReference type="KEGG" id="cdu:CD36_21770"/>
<keyword evidence="6 8" id="KW-0539">Nucleus</keyword>
<dbReference type="CGD" id="CAL0000168173">
    <property type="gene designation" value="Cd36_21770"/>
</dbReference>
<feature type="compositionally biased region" description="Polar residues" evidence="10">
    <location>
        <begin position="11"/>
        <end position="36"/>
    </location>
</feature>
<comment type="function">
    <text evidence="8">Component of the Mediator complex, a coactivator involved in the regulated transcription of nearly all RNA polymerase II-dependent genes. Mediator functions as a bridge to convey information from gene-specific regulatory proteins to the basal RNA polymerase II transcription machinery. Mediator is recruited to promoters by direct interactions with regulatory proteins and serves as a scaffold for the assembly of a functional preinitiation complex with RNA polymerase II and the general transcription factors.</text>
</comment>
<evidence type="ECO:0000256" key="6">
    <source>
        <dbReference type="ARBA" id="ARBA00023242"/>
    </source>
</evidence>
<evidence type="ECO:0000313" key="12">
    <source>
        <dbReference type="EMBL" id="CAX43958.1"/>
    </source>
</evidence>
<reference evidence="12 13" key="1">
    <citation type="journal article" date="2009" name="Genome Res.">
        <title>Comparative genomics of the fungal pathogens Candida dubliniensis and Candida albicans.</title>
        <authorList>
            <person name="Jackson A.P."/>
            <person name="Gamble J.A."/>
            <person name="Yeomans T."/>
            <person name="Moran G.P."/>
            <person name="Saunders D."/>
            <person name="Harris D."/>
            <person name="Aslett M."/>
            <person name="Barrell J.F."/>
            <person name="Butler G."/>
            <person name="Citiulo F."/>
            <person name="Coleman D.C."/>
            <person name="de Groot P.W.J."/>
            <person name="Goodwin T.J."/>
            <person name="Quail M.A."/>
            <person name="McQuillan J."/>
            <person name="Munro C.A."/>
            <person name="Pain A."/>
            <person name="Poulter R.T."/>
            <person name="Rajandream M.A."/>
            <person name="Renauld H."/>
            <person name="Spiering M.J."/>
            <person name="Tivey A."/>
            <person name="Gow N.A.R."/>
            <person name="Barrell B."/>
            <person name="Sullivan D.J."/>
            <person name="Berriman M."/>
        </authorList>
    </citation>
    <scope>NUCLEOTIDE SEQUENCE [LARGE SCALE GENOMIC DNA]</scope>
    <source>
        <strain evidence="13">CD36 / ATCC MYA-646 / CBS 7987 / NCPF 3949 / NRRL Y-17841</strain>
    </source>
</reference>
<dbReference type="RefSeq" id="XP_002418655.1">
    <property type="nucleotide sequence ID" value="XM_002418610.1"/>
</dbReference>
<dbReference type="PANTHER" id="PTHR13208">
    <property type="entry name" value="MEDIATOR OF RNA POLYMERASE II TRANSCRIPTION SUBUNIT 4"/>
    <property type="match status" value="1"/>
</dbReference>
<feature type="compositionally biased region" description="Basic and acidic residues" evidence="10">
    <location>
        <begin position="250"/>
        <end position="260"/>
    </location>
</feature>
<protein>
    <recommendedName>
        <fullName evidence="3 8">Mediator of RNA polymerase II transcription subunit 4</fullName>
    </recommendedName>
    <alternativeName>
        <fullName evidence="7 8">Mediator complex subunit 4</fullName>
    </alternativeName>
</protein>
<proteinExistence type="inferred from homology"/>
<dbReference type="Pfam" id="PF10018">
    <property type="entry name" value="Med4"/>
    <property type="match status" value="1"/>
</dbReference>
<dbReference type="EMBL" id="FM992689">
    <property type="protein sequence ID" value="CAX43958.1"/>
    <property type="molecule type" value="Genomic_DNA"/>
</dbReference>
<evidence type="ECO:0000256" key="4">
    <source>
        <dbReference type="ARBA" id="ARBA00023015"/>
    </source>
</evidence>
<name>B9WC36_CANDC</name>
<keyword evidence="13" id="KW-1185">Reference proteome</keyword>
<evidence type="ECO:0000256" key="1">
    <source>
        <dbReference type="ARBA" id="ARBA00004123"/>
    </source>
</evidence>
<feature type="compositionally biased region" description="Basic and acidic residues" evidence="10">
    <location>
        <begin position="270"/>
        <end position="301"/>
    </location>
</feature>
<keyword evidence="9" id="KW-0175">Coiled coil</keyword>
<dbReference type="GO" id="GO:0016592">
    <property type="term" value="C:mediator complex"/>
    <property type="evidence" value="ECO:0007669"/>
    <property type="project" value="InterPro"/>
</dbReference>
<comment type="subcellular location">
    <subcellularLocation>
        <location evidence="1 8">Nucleus</location>
    </subcellularLocation>
</comment>
<keyword evidence="5 8" id="KW-0804">Transcription</keyword>
<dbReference type="VEuPathDB" id="FungiDB:CD36_21770"/>
<keyword evidence="4 8" id="KW-0805">Transcription regulation</keyword>
<evidence type="ECO:0000313" key="13">
    <source>
        <dbReference type="Proteomes" id="UP000002605"/>
    </source>
</evidence>
<dbReference type="GO" id="GO:0006357">
    <property type="term" value="P:regulation of transcription by RNA polymerase II"/>
    <property type="evidence" value="ECO:0007669"/>
    <property type="project" value="InterPro"/>
</dbReference>
<evidence type="ECO:0000256" key="3">
    <source>
        <dbReference type="ARBA" id="ARBA00020629"/>
    </source>
</evidence>
<evidence type="ECO:0000256" key="9">
    <source>
        <dbReference type="SAM" id="Coils"/>
    </source>
</evidence>
<dbReference type="GeneID" id="8046195"/>
<evidence type="ECO:0000256" key="5">
    <source>
        <dbReference type="ARBA" id="ARBA00023163"/>
    </source>
</evidence>
<feature type="region of interest" description="Disordered" evidence="10">
    <location>
        <begin position="250"/>
        <end position="321"/>
    </location>
</feature>
<dbReference type="AlphaFoldDB" id="B9WC36"/>
<dbReference type="OrthoDB" id="1929813at2759"/>